<dbReference type="SUPFAM" id="SSF46785">
    <property type="entry name" value="Winged helix' DNA-binding domain"/>
    <property type="match status" value="1"/>
</dbReference>
<name>A0A542ZDM2_9ACTN</name>
<comment type="caution">
    <text evidence="5">The sequence shown here is derived from an EMBL/GenBank/DDBJ whole genome shotgun (WGS) entry which is preliminary data.</text>
</comment>
<accession>A0A542ZDM2</accession>
<keyword evidence="2" id="KW-0238">DNA-binding</keyword>
<evidence type="ECO:0000256" key="3">
    <source>
        <dbReference type="ARBA" id="ARBA00023163"/>
    </source>
</evidence>
<sequence>MLCMPEPDPIREARRQWVAHGWEDSADGMALVTSLMRAQQLLAERIDAELRPLNLTFARYEVLRLLAFTKQGCMRMTRLGSLLQVHPTSVTSAVDRLVRQGFVERARREGDRRVVLAAITPAGRVVVEEATERLNAAVFSRPGLPAAEVTELTGLLGRLRAEAGDVVTT</sequence>
<dbReference type="AlphaFoldDB" id="A0A542ZDM2"/>
<keyword evidence="1" id="KW-0805">Transcription regulation</keyword>
<keyword evidence="3" id="KW-0804">Transcription</keyword>
<dbReference type="Gene3D" id="1.10.10.10">
    <property type="entry name" value="Winged helix-like DNA-binding domain superfamily/Winged helix DNA-binding domain"/>
    <property type="match status" value="1"/>
</dbReference>
<dbReference type="InterPro" id="IPR039422">
    <property type="entry name" value="MarR/SlyA-like"/>
</dbReference>
<reference evidence="5 6" key="1">
    <citation type="submission" date="2019-06" db="EMBL/GenBank/DDBJ databases">
        <title>Sequencing the genomes of 1000 actinobacteria strains.</title>
        <authorList>
            <person name="Klenk H.-P."/>
        </authorList>
    </citation>
    <scope>NUCLEOTIDE SEQUENCE [LARGE SCALE GENOMIC DNA]</scope>
    <source>
        <strain evidence="5 6">DSM 8251</strain>
    </source>
</reference>
<dbReference type="PRINTS" id="PR00598">
    <property type="entry name" value="HTHMARR"/>
</dbReference>
<evidence type="ECO:0000256" key="2">
    <source>
        <dbReference type="ARBA" id="ARBA00023125"/>
    </source>
</evidence>
<feature type="domain" description="HTH marR-type" evidence="4">
    <location>
        <begin position="28"/>
        <end position="161"/>
    </location>
</feature>
<dbReference type="EMBL" id="VFOR01000002">
    <property type="protein sequence ID" value="TQL58389.1"/>
    <property type="molecule type" value="Genomic_DNA"/>
</dbReference>
<dbReference type="InterPro" id="IPR000835">
    <property type="entry name" value="HTH_MarR-typ"/>
</dbReference>
<dbReference type="InterPro" id="IPR036388">
    <property type="entry name" value="WH-like_DNA-bd_sf"/>
</dbReference>
<dbReference type="PROSITE" id="PS01117">
    <property type="entry name" value="HTH_MARR_1"/>
    <property type="match status" value="1"/>
</dbReference>
<evidence type="ECO:0000313" key="6">
    <source>
        <dbReference type="Proteomes" id="UP000316196"/>
    </source>
</evidence>
<dbReference type="InterPro" id="IPR036390">
    <property type="entry name" value="WH_DNA-bd_sf"/>
</dbReference>
<evidence type="ECO:0000313" key="5">
    <source>
        <dbReference type="EMBL" id="TQL58389.1"/>
    </source>
</evidence>
<evidence type="ECO:0000259" key="4">
    <source>
        <dbReference type="PROSITE" id="PS50995"/>
    </source>
</evidence>
<dbReference type="GO" id="GO:0003700">
    <property type="term" value="F:DNA-binding transcription factor activity"/>
    <property type="evidence" value="ECO:0007669"/>
    <property type="project" value="InterPro"/>
</dbReference>
<dbReference type="GO" id="GO:0003677">
    <property type="term" value="F:DNA binding"/>
    <property type="evidence" value="ECO:0007669"/>
    <property type="project" value="UniProtKB-KW"/>
</dbReference>
<dbReference type="PANTHER" id="PTHR33164">
    <property type="entry name" value="TRANSCRIPTIONAL REGULATOR, MARR FAMILY"/>
    <property type="match status" value="1"/>
</dbReference>
<dbReference type="GO" id="GO:0006950">
    <property type="term" value="P:response to stress"/>
    <property type="evidence" value="ECO:0007669"/>
    <property type="project" value="TreeGrafter"/>
</dbReference>
<dbReference type="Pfam" id="PF01047">
    <property type="entry name" value="MarR"/>
    <property type="match status" value="1"/>
</dbReference>
<protein>
    <submittedName>
        <fullName evidence="5">MarR family transcriptional regulator</fullName>
    </submittedName>
</protein>
<dbReference type="InterPro" id="IPR023187">
    <property type="entry name" value="Tscrpt_reg_MarR-type_CS"/>
</dbReference>
<gene>
    <name evidence="5" type="ORF">FB460_2250</name>
</gene>
<organism evidence="5 6">
    <name type="scientific">Propioniferax innocua</name>
    <dbReference type="NCBI Taxonomy" id="1753"/>
    <lineage>
        <taxon>Bacteria</taxon>
        <taxon>Bacillati</taxon>
        <taxon>Actinomycetota</taxon>
        <taxon>Actinomycetes</taxon>
        <taxon>Propionibacteriales</taxon>
        <taxon>Propionibacteriaceae</taxon>
        <taxon>Propioniferax</taxon>
    </lineage>
</organism>
<evidence type="ECO:0000256" key="1">
    <source>
        <dbReference type="ARBA" id="ARBA00023015"/>
    </source>
</evidence>
<dbReference type="PANTHER" id="PTHR33164:SF101">
    <property type="entry name" value="TRANSCRIPTIONAL REPRESSOR MPRA"/>
    <property type="match status" value="1"/>
</dbReference>
<proteinExistence type="predicted"/>
<keyword evidence="6" id="KW-1185">Reference proteome</keyword>
<dbReference type="SMART" id="SM00347">
    <property type="entry name" value="HTH_MARR"/>
    <property type="match status" value="1"/>
</dbReference>
<dbReference type="Proteomes" id="UP000316196">
    <property type="component" value="Unassembled WGS sequence"/>
</dbReference>
<dbReference type="PROSITE" id="PS50995">
    <property type="entry name" value="HTH_MARR_2"/>
    <property type="match status" value="1"/>
</dbReference>